<dbReference type="GO" id="GO:0008009">
    <property type="term" value="F:chemokine activity"/>
    <property type="evidence" value="ECO:0007669"/>
    <property type="project" value="InterPro"/>
</dbReference>
<keyword evidence="3" id="KW-0145">Chemotaxis</keyword>
<dbReference type="VEuPathDB" id="HostDB:GeneID_118674254"/>
<dbReference type="Pfam" id="PF00048">
    <property type="entry name" value="IL8"/>
    <property type="match status" value="1"/>
</dbReference>
<keyword evidence="4" id="KW-0202">Cytokine</keyword>
<comment type="caution">
    <text evidence="11">The sequence shown here is derived from an EMBL/GenBank/DDBJ whole genome shotgun (WGS) entry which is preliminary data.</text>
</comment>
<comment type="similarity">
    <text evidence="2">Belongs to the intercrine beta (chemokine CC) family.</text>
</comment>
<proteinExistence type="inferred from homology"/>
<dbReference type="SMART" id="SM00199">
    <property type="entry name" value="SCY"/>
    <property type="match status" value="1"/>
</dbReference>
<protein>
    <submittedName>
        <fullName evidence="11">C-C motif chemokine ligand 17</fullName>
    </submittedName>
</protein>
<keyword evidence="8" id="KW-0395">Inflammatory response</keyword>
<dbReference type="GO" id="GO:0005615">
    <property type="term" value="C:extracellular space"/>
    <property type="evidence" value="ECO:0007669"/>
    <property type="project" value="UniProtKB-KW"/>
</dbReference>
<keyword evidence="6 9" id="KW-0732">Signal</keyword>
<dbReference type="AlphaFoldDB" id="A0A7J7SAB5"/>
<feature type="chain" id="PRO_5029532356" evidence="9">
    <location>
        <begin position="24"/>
        <end position="102"/>
    </location>
</feature>
<keyword evidence="12" id="KW-1185">Reference proteome</keyword>
<comment type="subcellular location">
    <subcellularLocation>
        <location evidence="1">Secreted</location>
    </subcellularLocation>
</comment>
<evidence type="ECO:0000256" key="5">
    <source>
        <dbReference type="ARBA" id="ARBA00022525"/>
    </source>
</evidence>
<evidence type="ECO:0000256" key="6">
    <source>
        <dbReference type="ARBA" id="ARBA00022729"/>
    </source>
</evidence>
<feature type="domain" description="Chemokine interleukin-8-like" evidence="10">
    <location>
        <begin position="30"/>
        <end position="88"/>
    </location>
</feature>
<accession>A0A7J7SAB5</accession>
<dbReference type="Proteomes" id="UP000527355">
    <property type="component" value="Unassembled WGS sequence"/>
</dbReference>
<evidence type="ECO:0000256" key="4">
    <source>
        <dbReference type="ARBA" id="ARBA00022514"/>
    </source>
</evidence>
<sequence>MAPWKTLLLLTLLLGASLQVARAARGINVGRECCVEYFKGAIPVRRVVRWYRTSEECPRAAVVFVTVQGRSICANPKETTVKKAIKYLRTIMKSHDTRVQES</sequence>
<evidence type="ECO:0000256" key="7">
    <source>
        <dbReference type="ARBA" id="ARBA00023157"/>
    </source>
</evidence>
<evidence type="ECO:0000256" key="3">
    <source>
        <dbReference type="ARBA" id="ARBA00022500"/>
    </source>
</evidence>
<dbReference type="OrthoDB" id="9447832at2759"/>
<evidence type="ECO:0000259" key="10">
    <source>
        <dbReference type="SMART" id="SM00199"/>
    </source>
</evidence>
<dbReference type="EMBL" id="JABWUV010000019">
    <property type="protein sequence ID" value="KAF6285341.1"/>
    <property type="molecule type" value="Genomic_DNA"/>
</dbReference>
<evidence type="ECO:0000256" key="9">
    <source>
        <dbReference type="SAM" id="SignalP"/>
    </source>
</evidence>
<dbReference type="InterPro" id="IPR039809">
    <property type="entry name" value="Chemokine_b/g/d"/>
</dbReference>
<dbReference type="PANTHER" id="PTHR12015">
    <property type="entry name" value="SMALL INDUCIBLE CYTOKINE A"/>
    <property type="match status" value="1"/>
</dbReference>
<dbReference type="SUPFAM" id="SSF54117">
    <property type="entry name" value="Interleukin 8-like chemokines"/>
    <property type="match status" value="1"/>
</dbReference>
<dbReference type="PANTHER" id="PTHR12015:SF111">
    <property type="entry name" value="C-C MOTIF CHEMOKINE 17"/>
    <property type="match status" value="1"/>
</dbReference>
<evidence type="ECO:0000256" key="2">
    <source>
        <dbReference type="ARBA" id="ARBA00010868"/>
    </source>
</evidence>
<gene>
    <name evidence="11" type="ORF">mMyoMyo1_002311</name>
</gene>
<dbReference type="FunFam" id="2.40.50.40:FF:000012">
    <property type="entry name" value="C-C motif chemokine"/>
    <property type="match status" value="1"/>
</dbReference>
<dbReference type="CDD" id="cd00272">
    <property type="entry name" value="Chemokine_CC"/>
    <property type="match status" value="1"/>
</dbReference>
<evidence type="ECO:0000256" key="8">
    <source>
        <dbReference type="ARBA" id="ARBA00023198"/>
    </source>
</evidence>
<keyword evidence="5" id="KW-0964">Secreted</keyword>
<evidence type="ECO:0000313" key="11">
    <source>
        <dbReference type="EMBL" id="KAF6285341.1"/>
    </source>
</evidence>
<name>A0A7J7SAB5_MYOMY</name>
<evidence type="ECO:0000313" key="12">
    <source>
        <dbReference type="Proteomes" id="UP000527355"/>
    </source>
</evidence>
<dbReference type="GO" id="GO:0006954">
    <property type="term" value="P:inflammatory response"/>
    <property type="evidence" value="ECO:0007669"/>
    <property type="project" value="UniProtKB-KW"/>
</dbReference>
<dbReference type="Gene3D" id="2.40.50.40">
    <property type="match status" value="1"/>
</dbReference>
<dbReference type="GO" id="GO:0006955">
    <property type="term" value="P:immune response"/>
    <property type="evidence" value="ECO:0007669"/>
    <property type="project" value="InterPro"/>
</dbReference>
<reference evidence="11 12" key="1">
    <citation type="journal article" date="2020" name="Nature">
        <title>Six reference-quality genomes reveal evolution of bat adaptations.</title>
        <authorList>
            <person name="Jebb D."/>
            <person name="Huang Z."/>
            <person name="Pippel M."/>
            <person name="Hughes G.M."/>
            <person name="Lavrichenko K."/>
            <person name="Devanna P."/>
            <person name="Winkler S."/>
            <person name="Jermiin L.S."/>
            <person name="Skirmuntt E.C."/>
            <person name="Katzourakis A."/>
            <person name="Burkitt-Gray L."/>
            <person name="Ray D.A."/>
            <person name="Sullivan K.A.M."/>
            <person name="Roscito J.G."/>
            <person name="Kirilenko B.M."/>
            <person name="Davalos L.M."/>
            <person name="Corthals A.P."/>
            <person name="Power M.L."/>
            <person name="Jones G."/>
            <person name="Ransome R.D."/>
            <person name="Dechmann D.K.N."/>
            <person name="Locatelli A.G."/>
            <person name="Puechmaille S.J."/>
            <person name="Fedrigo O."/>
            <person name="Jarvis E.D."/>
            <person name="Hiller M."/>
            <person name="Vernes S.C."/>
            <person name="Myers E.W."/>
            <person name="Teeling E.C."/>
        </authorList>
    </citation>
    <scope>NUCLEOTIDE SEQUENCE [LARGE SCALE GENOMIC DNA]</scope>
    <source>
        <strain evidence="11">MMyoMyo1</strain>
        <tissue evidence="11">Flight muscle</tissue>
    </source>
</reference>
<dbReference type="InterPro" id="IPR001811">
    <property type="entry name" value="Chemokine_IL8-like_dom"/>
</dbReference>
<evidence type="ECO:0000256" key="1">
    <source>
        <dbReference type="ARBA" id="ARBA00004613"/>
    </source>
</evidence>
<dbReference type="InterPro" id="IPR036048">
    <property type="entry name" value="Interleukin_8-like_sf"/>
</dbReference>
<keyword evidence="7" id="KW-1015">Disulfide bond</keyword>
<feature type="signal peptide" evidence="9">
    <location>
        <begin position="1"/>
        <end position="23"/>
    </location>
</feature>
<organism evidence="11 12">
    <name type="scientific">Myotis myotis</name>
    <name type="common">Greater mouse-eared bat</name>
    <name type="synonym">Vespertilio myotis</name>
    <dbReference type="NCBI Taxonomy" id="51298"/>
    <lineage>
        <taxon>Eukaryota</taxon>
        <taxon>Metazoa</taxon>
        <taxon>Chordata</taxon>
        <taxon>Craniata</taxon>
        <taxon>Vertebrata</taxon>
        <taxon>Euteleostomi</taxon>
        <taxon>Mammalia</taxon>
        <taxon>Eutheria</taxon>
        <taxon>Laurasiatheria</taxon>
        <taxon>Chiroptera</taxon>
        <taxon>Yangochiroptera</taxon>
        <taxon>Vespertilionidae</taxon>
        <taxon>Myotis</taxon>
    </lineage>
</organism>